<proteinExistence type="predicted"/>
<dbReference type="CDD" id="cd16616">
    <property type="entry name" value="mRING-HC-C4C4_Asi1p-like"/>
    <property type="match status" value="1"/>
</dbReference>
<sequence>MLNRLNNIVDKYFTYQHQENIFLNRTSSSLNIINSSHQDGLNITNPKDMISNSSALSEMFPYLKNSDKNSNSFLSNFINMVKALYYVSKISTSSTTVFESQILDNDADDISSTLNTLKLLEFTFIFKVLFKYVFSQYSFICILNAFFLNKVSHMSERNTHHRRTTIRLQLTRQQLISRRDEIARTLNDGNAPAPDVLENELLMIVGQLQEVDEQLVRQQLVEEDELEKEKNKINLYKLFGMGLHIFNILVMCYLVYFCHYKLFLLKGDVFTTTLNLYCSSVFYMVNWLECCIALNNQFNLIPHRKSILKYEGFTTFDYSLILFTAHQFFNLGNFENHETIFKFFIYNKLVYEIVTITLEIFQWKHLWLFLSTGIDLFFLTWFINIVKTGCFTSLSLICDPILILSGLLLFLLYVPLIISYIFSIVTIFAFFIVALAFRFKKLDTLKYYQVFKKFKTHLSSCEGSEITIETNGENSSNLKRLGTLNFNRSILQFCVFILMNEKSDQPVTQESFILKAINTLYDSEFGYINRYVTKRTNLSREFKTYPLSLNEMHLDNLISNASKKTGTMTANHKIGDRLGDTNDGFWNLLLRIDRFNQFWNFIKTFGNLKKVAQKMDYASKKEQLVVTKGNKYYTNVDDFDDDYVNILTSDISAFAVDESLDYELVEENGIDESEDGEEYGEKDTYEGLNEELSDLLPKFDEFLISNNKDDVSLLNEQKLDFQTYVDIVKKQEVLNKLSESVSLPHFTRSYYKKYLDNNTVLDMKHELKKQHEYYSKLNLLISSSNQAKIIEQEEEEDKEDFDDDDFTTDCVICTVNKRAIILWPCKCLAICEDCRVSLAVKKFDHCPCCRTKIKGYSKINNV</sequence>
<organism evidence="2 3">
    <name type="scientific">Hanseniaspora valbyensis NRRL Y-1626</name>
    <dbReference type="NCBI Taxonomy" id="766949"/>
    <lineage>
        <taxon>Eukaryota</taxon>
        <taxon>Fungi</taxon>
        <taxon>Dikarya</taxon>
        <taxon>Ascomycota</taxon>
        <taxon>Saccharomycotina</taxon>
        <taxon>Saccharomycetes</taxon>
        <taxon>Saccharomycodales</taxon>
        <taxon>Saccharomycodaceae</taxon>
        <taxon>Hanseniaspora</taxon>
    </lineage>
</organism>
<dbReference type="Proteomes" id="UP000092321">
    <property type="component" value="Unassembled WGS sequence"/>
</dbReference>
<dbReference type="OrthoDB" id="66726at2759"/>
<dbReference type="PANTHER" id="PTHR22696">
    <property type="entry name" value="E3 UBIQUITIN-PROTEIN LIGASE RNF26"/>
    <property type="match status" value="1"/>
</dbReference>
<evidence type="ECO:0008006" key="4">
    <source>
        <dbReference type="Google" id="ProtNLM"/>
    </source>
</evidence>
<accession>A0A1B7TJ20</accession>
<protein>
    <recommendedName>
        <fullName evidence="4">RING-type domain-containing protein</fullName>
    </recommendedName>
</protein>
<dbReference type="InterPro" id="IPR013083">
    <property type="entry name" value="Znf_RING/FYVE/PHD"/>
</dbReference>
<evidence type="ECO:0000256" key="1">
    <source>
        <dbReference type="SAM" id="Phobius"/>
    </source>
</evidence>
<dbReference type="Pfam" id="PF13920">
    <property type="entry name" value="zf-C3HC4_3"/>
    <property type="match status" value="1"/>
</dbReference>
<feature type="transmembrane region" description="Helical" evidence="1">
    <location>
        <begin position="124"/>
        <end position="148"/>
    </location>
</feature>
<reference evidence="3" key="1">
    <citation type="journal article" date="2016" name="Proc. Natl. Acad. Sci. U.S.A.">
        <title>Comparative genomics of biotechnologically important yeasts.</title>
        <authorList>
            <person name="Riley R."/>
            <person name="Haridas S."/>
            <person name="Wolfe K.H."/>
            <person name="Lopes M.R."/>
            <person name="Hittinger C.T."/>
            <person name="Goeker M."/>
            <person name="Salamov A.A."/>
            <person name="Wisecaver J.H."/>
            <person name="Long T.M."/>
            <person name="Calvey C.H."/>
            <person name="Aerts A.L."/>
            <person name="Barry K.W."/>
            <person name="Choi C."/>
            <person name="Clum A."/>
            <person name="Coughlan A.Y."/>
            <person name="Deshpande S."/>
            <person name="Douglass A.P."/>
            <person name="Hanson S.J."/>
            <person name="Klenk H.-P."/>
            <person name="LaButti K.M."/>
            <person name="Lapidus A."/>
            <person name="Lindquist E.A."/>
            <person name="Lipzen A.M."/>
            <person name="Meier-Kolthoff J.P."/>
            <person name="Ohm R.A."/>
            <person name="Otillar R.P."/>
            <person name="Pangilinan J.L."/>
            <person name="Peng Y."/>
            <person name="Rokas A."/>
            <person name="Rosa C.A."/>
            <person name="Scheuner C."/>
            <person name="Sibirny A.A."/>
            <person name="Slot J.C."/>
            <person name="Stielow J.B."/>
            <person name="Sun H."/>
            <person name="Kurtzman C.P."/>
            <person name="Blackwell M."/>
            <person name="Grigoriev I.V."/>
            <person name="Jeffries T.W."/>
        </authorList>
    </citation>
    <scope>NUCLEOTIDE SEQUENCE [LARGE SCALE GENOMIC DNA]</scope>
    <source>
        <strain evidence="3">NRRL Y-1626</strain>
    </source>
</reference>
<dbReference type="PANTHER" id="PTHR22696:SF1">
    <property type="entry name" value="E3 UBIQUITIN-PROTEIN LIGASE RNF26"/>
    <property type="match status" value="1"/>
</dbReference>
<keyword evidence="3" id="KW-1185">Reference proteome</keyword>
<dbReference type="GO" id="GO:0006511">
    <property type="term" value="P:ubiquitin-dependent protein catabolic process"/>
    <property type="evidence" value="ECO:0007669"/>
    <property type="project" value="TreeGrafter"/>
</dbReference>
<comment type="caution">
    <text evidence="2">The sequence shown here is derived from an EMBL/GenBank/DDBJ whole genome shotgun (WGS) entry which is preliminary data.</text>
</comment>
<dbReference type="Gene3D" id="3.30.40.10">
    <property type="entry name" value="Zinc/RING finger domain, C3HC4 (zinc finger)"/>
    <property type="match status" value="1"/>
</dbReference>
<keyword evidence="1" id="KW-1133">Transmembrane helix</keyword>
<keyword evidence="1" id="KW-0472">Membrane</keyword>
<feature type="transmembrane region" description="Helical" evidence="1">
    <location>
        <begin position="393"/>
        <end position="414"/>
    </location>
</feature>
<feature type="transmembrane region" description="Helical" evidence="1">
    <location>
        <begin position="238"/>
        <end position="262"/>
    </location>
</feature>
<keyword evidence="1" id="KW-0812">Transmembrane</keyword>
<dbReference type="EMBL" id="LXPE01000002">
    <property type="protein sequence ID" value="OBA28726.1"/>
    <property type="molecule type" value="Genomic_DNA"/>
</dbReference>
<evidence type="ECO:0000313" key="3">
    <source>
        <dbReference type="Proteomes" id="UP000092321"/>
    </source>
</evidence>
<feature type="transmembrane region" description="Helical" evidence="1">
    <location>
        <begin position="420"/>
        <end position="439"/>
    </location>
</feature>
<evidence type="ECO:0000313" key="2">
    <source>
        <dbReference type="EMBL" id="OBA28726.1"/>
    </source>
</evidence>
<dbReference type="AlphaFoldDB" id="A0A1B7TJ20"/>
<feature type="transmembrane region" description="Helical" evidence="1">
    <location>
        <begin position="274"/>
        <end position="295"/>
    </location>
</feature>
<name>A0A1B7TJ20_9ASCO</name>
<dbReference type="GO" id="GO:0016567">
    <property type="term" value="P:protein ubiquitination"/>
    <property type="evidence" value="ECO:0007669"/>
    <property type="project" value="TreeGrafter"/>
</dbReference>
<feature type="transmembrane region" description="Helical" evidence="1">
    <location>
        <begin position="366"/>
        <end position="386"/>
    </location>
</feature>
<feature type="transmembrane region" description="Helical" evidence="1">
    <location>
        <begin position="307"/>
        <end position="329"/>
    </location>
</feature>
<gene>
    <name evidence="2" type="ORF">HANVADRAFT_46926</name>
</gene>
<dbReference type="GO" id="GO:0061630">
    <property type="term" value="F:ubiquitin protein ligase activity"/>
    <property type="evidence" value="ECO:0007669"/>
    <property type="project" value="TreeGrafter"/>
</dbReference>